<keyword evidence="3" id="KW-1185">Reference proteome</keyword>
<name>A0A286D4S9_9GAMM</name>
<gene>
    <name evidence="2" type="ORF">SAMN06296416_102523</name>
</gene>
<dbReference type="InterPro" id="IPR019289">
    <property type="entry name" value="Phage_tail_E/E"/>
</dbReference>
<reference evidence="2 3" key="1">
    <citation type="submission" date="2017-09" db="EMBL/GenBank/DDBJ databases">
        <authorList>
            <person name="Ehlers B."/>
            <person name="Leendertz F.H."/>
        </authorList>
    </citation>
    <scope>NUCLEOTIDE SEQUENCE [LARGE SCALE GENOMIC DNA]</scope>
    <source>
        <strain evidence="2 3">CGMCC 1.10978</strain>
    </source>
</reference>
<proteinExistence type="predicted"/>
<dbReference type="Proteomes" id="UP000219374">
    <property type="component" value="Unassembled WGS sequence"/>
</dbReference>
<dbReference type="AlphaFoldDB" id="A0A286D4S9"/>
<protein>
    <submittedName>
        <fullName evidence="2">Phage tail assembly chaperone protein, E, or 41 or 14</fullName>
    </submittedName>
</protein>
<evidence type="ECO:0000313" key="2">
    <source>
        <dbReference type="EMBL" id="SOD53659.1"/>
    </source>
</evidence>
<feature type="compositionally biased region" description="Low complexity" evidence="1">
    <location>
        <begin position="1"/>
        <end position="19"/>
    </location>
</feature>
<evidence type="ECO:0000313" key="3">
    <source>
        <dbReference type="Proteomes" id="UP000219374"/>
    </source>
</evidence>
<feature type="region of interest" description="Disordered" evidence="1">
    <location>
        <begin position="1"/>
        <end position="36"/>
    </location>
</feature>
<dbReference type="RefSeq" id="WP_097121258.1">
    <property type="nucleotide sequence ID" value="NZ_OCND01000002.1"/>
</dbReference>
<organism evidence="2 3">
    <name type="scientific">Pseudoxanthomonas wuyuanensis</name>
    <dbReference type="NCBI Taxonomy" id="1073196"/>
    <lineage>
        <taxon>Bacteria</taxon>
        <taxon>Pseudomonadati</taxon>
        <taxon>Pseudomonadota</taxon>
        <taxon>Gammaproteobacteria</taxon>
        <taxon>Lysobacterales</taxon>
        <taxon>Lysobacteraceae</taxon>
        <taxon>Pseudoxanthomonas</taxon>
    </lineage>
</organism>
<accession>A0A286D4S9</accession>
<dbReference type="Pfam" id="PF10109">
    <property type="entry name" value="Phage_TAC_7"/>
    <property type="match status" value="1"/>
</dbReference>
<sequence length="110" mass="11581">MSNQKANPNATAAPAADPNFVALDEPLRRGDQEITGVTLRKPRTGELRGVPLAQLLQLDVGALQTVLPRITTPTLTAHDVGNLDPADLLAVATVLSGFFMTKAERASLPA</sequence>
<evidence type="ECO:0000256" key="1">
    <source>
        <dbReference type="SAM" id="MobiDB-lite"/>
    </source>
</evidence>
<dbReference type="OrthoDB" id="7366507at2"/>
<dbReference type="EMBL" id="OCND01000002">
    <property type="protein sequence ID" value="SOD53659.1"/>
    <property type="molecule type" value="Genomic_DNA"/>
</dbReference>